<keyword evidence="3" id="KW-1185">Reference proteome</keyword>
<dbReference type="EMBL" id="KI925463">
    <property type="protein sequence ID" value="ETW76978.1"/>
    <property type="molecule type" value="Genomic_DNA"/>
</dbReference>
<evidence type="ECO:0000256" key="1">
    <source>
        <dbReference type="SAM" id="MobiDB-lite"/>
    </source>
</evidence>
<dbReference type="RefSeq" id="XP_009550536.1">
    <property type="nucleotide sequence ID" value="XM_009552241.1"/>
</dbReference>
<dbReference type="AlphaFoldDB" id="W4JTU7"/>
<sequence length="77" mass="7632">MADASTATRPSRAAAGGADWAAAGSGPLGGPRACSRPTMSSRAAQAPPALPPRPSTGWARTRSMLMLGRACTALAPV</sequence>
<protein>
    <submittedName>
        <fullName evidence="2">Uncharacterized protein</fullName>
    </submittedName>
</protein>
<dbReference type="InParanoid" id="W4JTU7"/>
<evidence type="ECO:0000313" key="3">
    <source>
        <dbReference type="Proteomes" id="UP000030671"/>
    </source>
</evidence>
<reference evidence="2 3" key="1">
    <citation type="journal article" date="2012" name="New Phytol.">
        <title>Insight into trade-off between wood decay and parasitism from the genome of a fungal forest pathogen.</title>
        <authorList>
            <person name="Olson A."/>
            <person name="Aerts A."/>
            <person name="Asiegbu F."/>
            <person name="Belbahri L."/>
            <person name="Bouzid O."/>
            <person name="Broberg A."/>
            <person name="Canback B."/>
            <person name="Coutinho P.M."/>
            <person name="Cullen D."/>
            <person name="Dalman K."/>
            <person name="Deflorio G."/>
            <person name="van Diepen L.T."/>
            <person name="Dunand C."/>
            <person name="Duplessis S."/>
            <person name="Durling M."/>
            <person name="Gonthier P."/>
            <person name="Grimwood J."/>
            <person name="Fossdal C.G."/>
            <person name="Hansson D."/>
            <person name="Henrissat B."/>
            <person name="Hietala A."/>
            <person name="Himmelstrand K."/>
            <person name="Hoffmeister D."/>
            <person name="Hogberg N."/>
            <person name="James T.Y."/>
            <person name="Karlsson M."/>
            <person name="Kohler A."/>
            <person name="Kues U."/>
            <person name="Lee Y.H."/>
            <person name="Lin Y.C."/>
            <person name="Lind M."/>
            <person name="Lindquist E."/>
            <person name="Lombard V."/>
            <person name="Lucas S."/>
            <person name="Lunden K."/>
            <person name="Morin E."/>
            <person name="Murat C."/>
            <person name="Park J."/>
            <person name="Raffaello T."/>
            <person name="Rouze P."/>
            <person name="Salamov A."/>
            <person name="Schmutz J."/>
            <person name="Solheim H."/>
            <person name="Stahlberg J."/>
            <person name="Velez H."/>
            <person name="de Vries R.P."/>
            <person name="Wiebenga A."/>
            <person name="Woodward S."/>
            <person name="Yakovlev I."/>
            <person name="Garbelotto M."/>
            <person name="Martin F."/>
            <person name="Grigoriev I.V."/>
            <person name="Stenlid J."/>
        </authorList>
    </citation>
    <scope>NUCLEOTIDE SEQUENCE [LARGE SCALE GENOMIC DNA]</scope>
    <source>
        <strain evidence="2 3">TC 32-1</strain>
    </source>
</reference>
<feature type="compositionally biased region" description="Low complexity" evidence="1">
    <location>
        <begin position="1"/>
        <end position="25"/>
    </location>
</feature>
<feature type="region of interest" description="Disordered" evidence="1">
    <location>
        <begin position="1"/>
        <end position="58"/>
    </location>
</feature>
<accession>W4JTU7</accession>
<evidence type="ECO:0000313" key="2">
    <source>
        <dbReference type="EMBL" id="ETW76978.1"/>
    </source>
</evidence>
<gene>
    <name evidence="2" type="ORF">HETIRDRAFT_421198</name>
</gene>
<proteinExistence type="predicted"/>
<dbReference type="KEGG" id="hir:HETIRDRAFT_421198"/>
<dbReference type="GeneID" id="20673708"/>
<organism evidence="2 3">
    <name type="scientific">Heterobasidion irregulare (strain TC 32-1)</name>
    <dbReference type="NCBI Taxonomy" id="747525"/>
    <lineage>
        <taxon>Eukaryota</taxon>
        <taxon>Fungi</taxon>
        <taxon>Dikarya</taxon>
        <taxon>Basidiomycota</taxon>
        <taxon>Agaricomycotina</taxon>
        <taxon>Agaricomycetes</taxon>
        <taxon>Russulales</taxon>
        <taxon>Bondarzewiaceae</taxon>
        <taxon>Heterobasidion</taxon>
        <taxon>Heterobasidion annosum species complex</taxon>
    </lineage>
</organism>
<name>W4JTU7_HETIT</name>
<dbReference type="HOGENOM" id="CLU_2638364_0_0_1"/>
<dbReference type="Proteomes" id="UP000030671">
    <property type="component" value="Unassembled WGS sequence"/>
</dbReference>